<dbReference type="GO" id="GO:0003676">
    <property type="term" value="F:nucleic acid binding"/>
    <property type="evidence" value="ECO:0007669"/>
    <property type="project" value="InterPro"/>
</dbReference>
<gene>
    <name evidence="3" type="ORF">UBRO_20995</name>
</gene>
<dbReference type="Proteomes" id="UP000179920">
    <property type="component" value="Chromosome VII"/>
</dbReference>
<evidence type="ECO:0000256" key="1">
    <source>
        <dbReference type="PROSITE-ProRule" id="PRU00047"/>
    </source>
</evidence>
<dbReference type="EMBL" id="LT558123">
    <property type="protein sequence ID" value="SAM82282.1"/>
    <property type="molecule type" value="Genomic_DNA"/>
</dbReference>
<dbReference type="OrthoDB" id="2557996at2759"/>
<name>A0A1K0HDA2_9BASI</name>
<feature type="domain" description="CCHC-type" evidence="2">
    <location>
        <begin position="350"/>
        <end position="365"/>
    </location>
</feature>
<keyword evidence="1" id="KW-0862">Zinc</keyword>
<dbReference type="AlphaFoldDB" id="A0A1K0HDA2"/>
<protein>
    <recommendedName>
        <fullName evidence="2">CCHC-type domain-containing protein</fullName>
    </recommendedName>
</protein>
<keyword evidence="1" id="KW-0479">Metal-binding</keyword>
<organism evidence="3 4">
    <name type="scientific">Ustilago bromivora</name>
    <dbReference type="NCBI Taxonomy" id="307758"/>
    <lineage>
        <taxon>Eukaryota</taxon>
        <taxon>Fungi</taxon>
        <taxon>Dikarya</taxon>
        <taxon>Basidiomycota</taxon>
        <taxon>Ustilaginomycotina</taxon>
        <taxon>Ustilaginomycetes</taxon>
        <taxon>Ustilaginales</taxon>
        <taxon>Ustilaginaceae</taxon>
        <taxon>Ustilago</taxon>
    </lineage>
</organism>
<dbReference type="PROSITE" id="PS50158">
    <property type="entry name" value="ZF_CCHC"/>
    <property type="match status" value="1"/>
</dbReference>
<sequence>MSKVNYSIYNSFAATMQDLLPQLPRMVQDHFNHVMEDEVYGMPNAPKDGQLLKFIVNNDKEQTISPLSILVECADTSKVDTSMSIGGDTPAFDLDDSNQHLVGCDTTPGPTPKLNTLTNHHLKVLSGLNDKMRWDDQDLLNPRTVSVHTWRCKILAMLSIVPFTRNVLDRKATTFEDADLMLSSIIMCSFSNKLCTKYFMEHGDQPVPIAVDLFDWAVNKCTIHSATKEYELLAAAYAICWDQVGSQAYDFLIKWEAHVSELHAYLHDPWMPDHRYRTLKCALPSNRNTLFNLVFILHEQLHSREQTAESVTHVLCQCYELAAESAPMSLCHTTEDSELIALRAATLINCWACDDIGHAANHCPNDIAHARWKESRIKVAPKS</sequence>
<reference evidence="4" key="1">
    <citation type="submission" date="2016-04" db="EMBL/GenBank/DDBJ databases">
        <authorList>
            <person name="Guldener U."/>
            <person name="Guldener U."/>
        </authorList>
    </citation>
    <scope>NUCLEOTIDE SEQUENCE [LARGE SCALE GENOMIC DNA]</scope>
    <source>
        <strain evidence="4">UB2112</strain>
    </source>
</reference>
<evidence type="ECO:0000313" key="4">
    <source>
        <dbReference type="Proteomes" id="UP000179920"/>
    </source>
</evidence>
<evidence type="ECO:0000313" key="3">
    <source>
        <dbReference type="EMBL" id="SAM82282.1"/>
    </source>
</evidence>
<proteinExistence type="predicted"/>
<accession>A0A1K0HDA2</accession>
<dbReference type="InterPro" id="IPR001878">
    <property type="entry name" value="Znf_CCHC"/>
</dbReference>
<dbReference type="GO" id="GO:0008270">
    <property type="term" value="F:zinc ion binding"/>
    <property type="evidence" value="ECO:0007669"/>
    <property type="project" value="UniProtKB-KW"/>
</dbReference>
<evidence type="ECO:0000259" key="2">
    <source>
        <dbReference type="PROSITE" id="PS50158"/>
    </source>
</evidence>
<keyword evidence="1" id="KW-0863">Zinc-finger</keyword>